<sequence length="136" mass="14050">MASSSSSVLLQLVRYVSSLPSQLMRRATTSTRAFALPSSAGPARPGAPAEGGGGHGGAIHAGRMAAGPQRPGKPAEGAGGRVLPSEATAFWVIAAAAERVLLAAQHRPERLLLLQGRRHNGCFFFPKLAFCSCSLC</sequence>
<keyword evidence="4" id="KW-1185">Reference proteome</keyword>
<dbReference type="Proteomes" id="UP000008810">
    <property type="component" value="Chromosome 3"/>
</dbReference>
<evidence type="ECO:0000313" key="4">
    <source>
        <dbReference type="Proteomes" id="UP000008810"/>
    </source>
</evidence>
<protein>
    <submittedName>
        <fullName evidence="2 3">Uncharacterized protein</fullName>
    </submittedName>
</protein>
<evidence type="ECO:0000313" key="2">
    <source>
        <dbReference type="EMBL" id="KQJ95211.1"/>
    </source>
</evidence>
<accession>A0A0Q3I3Q3</accession>
<organism evidence="2">
    <name type="scientific">Brachypodium distachyon</name>
    <name type="common">Purple false brome</name>
    <name type="synonym">Trachynia distachya</name>
    <dbReference type="NCBI Taxonomy" id="15368"/>
    <lineage>
        <taxon>Eukaryota</taxon>
        <taxon>Viridiplantae</taxon>
        <taxon>Streptophyta</taxon>
        <taxon>Embryophyta</taxon>
        <taxon>Tracheophyta</taxon>
        <taxon>Spermatophyta</taxon>
        <taxon>Magnoliopsida</taxon>
        <taxon>Liliopsida</taxon>
        <taxon>Poales</taxon>
        <taxon>Poaceae</taxon>
        <taxon>BOP clade</taxon>
        <taxon>Pooideae</taxon>
        <taxon>Stipodae</taxon>
        <taxon>Brachypodieae</taxon>
        <taxon>Brachypodium</taxon>
    </lineage>
</organism>
<proteinExistence type="predicted"/>
<feature type="compositionally biased region" description="Gly residues" evidence="1">
    <location>
        <begin position="49"/>
        <end position="59"/>
    </location>
</feature>
<feature type="region of interest" description="Disordered" evidence="1">
    <location>
        <begin position="34"/>
        <end position="80"/>
    </location>
</feature>
<dbReference type="InParanoid" id="A0A0Q3I3Q3"/>
<dbReference type="AlphaFoldDB" id="A0A0Q3I3Q3"/>
<evidence type="ECO:0000256" key="1">
    <source>
        <dbReference type="SAM" id="MobiDB-lite"/>
    </source>
</evidence>
<dbReference type="EMBL" id="CM000882">
    <property type="protein sequence ID" value="KQJ95211.1"/>
    <property type="molecule type" value="Genomic_DNA"/>
</dbReference>
<name>A0A0Q3I3Q3_BRADI</name>
<reference evidence="2 3" key="1">
    <citation type="journal article" date="2010" name="Nature">
        <title>Genome sequencing and analysis of the model grass Brachypodium distachyon.</title>
        <authorList>
            <consortium name="International Brachypodium Initiative"/>
        </authorList>
    </citation>
    <scope>NUCLEOTIDE SEQUENCE [LARGE SCALE GENOMIC DNA]</scope>
    <source>
        <strain evidence="2 3">Bd21</strain>
    </source>
</reference>
<dbReference type="Gramene" id="KQJ95211">
    <property type="protein sequence ID" value="KQJ95211"/>
    <property type="gene ID" value="BRADI_3g15806v3"/>
</dbReference>
<reference evidence="2" key="2">
    <citation type="submission" date="2017-06" db="EMBL/GenBank/DDBJ databases">
        <title>WGS assembly of Brachypodium distachyon.</title>
        <authorList>
            <consortium name="The International Brachypodium Initiative"/>
            <person name="Lucas S."/>
            <person name="Harmon-Smith M."/>
            <person name="Lail K."/>
            <person name="Tice H."/>
            <person name="Grimwood J."/>
            <person name="Bruce D."/>
            <person name="Barry K."/>
            <person name="Shu S."/>
            <person name="Lindquist E."/>
            <person name="Wang M."/>
            <person name="Pitluck S."/>
            <person name="Vogel J.P."/>
            <person name="Garvin D.F."/>
            <person name="Mockler T.C."/>
            <person name="Schmutz J."/>
            <person name="Rokhsar D."/>
            <person name="Bevan M.W."/>
        </authorList>
    </citation>
    <scope>NUCLEOTIDE SEQUENCE</scope>
    <source>
        <strain evidence="2">Bd21</strain>
    </source>
</reference>
<reference evidence="3" key="3">
    <citation type="submission" date="2018-08" db="UniProtKB">
        <authorList>
            <consortium name="EnsemblPlants"/>
        </authorList>
    </citation>
    <scope>IDENTIFICATION</scope>
    <source>
        <strain evidence="3">cv. Bd21</strain>
    </source>
</reference>
<dbReference type="EnsemblPlants" id="KQJ95211">
    <property type="protein sequence ID" value="KQJ95211"/>
    <property type="gene ID" value="BRADI_3g15806v3"/>
</dbReference>
<evidence type="ECO:0000313" key="3">
    <source>
        <dbReference type="EnsemblPlants" id="KQJ95211"/>
    </source>
</evidence>
<gene>
    <name evidence="2" type="ORF">BRADI_3g15806v3</name>
</gene>